<protein>
    <submittedName>
        <fullName evidence="1">Uncharacterized protein</fullName>
    </submittedName>
</protein>
<gene>
    <name evidence="1" type="ORF">RT41_GL000903</name>
</gene>
<name>A0A2A5RI39_9LACT</name>
<dbReference type="EMBL" id="JXJU01000022">
    <property type="protein sequence ID" value="PCR98795.1"/>
    <property type="molecule type" value="Genomic_DNA"/>
</dbReference>
<comment type="caution">
    <text evidence="1">The sequence shown here is derived from an EMBL/GenBank/DDBJ whole genome shotgun (WGS) entry which is preliminary data.</text>
</comment>
<dbReference type="Proteomes" id="UP000218181">
    <property type="component" value="Unassembled WGS sequence"/>
</dbReference>
<organism evidence="1 2">
    <name type="scientific">Lactococcus fujiensis JCM 16395</name>
    <dbReference type="NCBI Taxonomy" id="1291764"/>
    <lineage>
        <taxon>Bacteria</taxon>
        <taxon>Bacillati</taxon>
        <taxon>Bacillota</taxon>
        <taxon>Bacilli</taxon>
        <taxon>Lactobacillales</taxon>
        <taxon>Streptococcaceae</taxon>
        <taxon>Lactococcus</taxon>
    </lineage>
</organism>
<keyword evidence="2" id="KW-1185">Reference proteome</keyword>
<reference evidence="1 2" key="1">
    <citation type="submission" date="2014-12" db="EMBL/GenBank/DDBJ databases">
        <title>Draft genome sequences of 10 type strains of Lactococcus.</title>
        <authorList>
            <person name="Sun Z."/>
            <person name="Zhong Z."/>
            <person name="Liu W."/>
            <person name="Zhang W."/>
            <person name="Zhang H."/>
        </authorList>
    </citation>
    <scope>NUCLEOTIDE SEQUENCE [LARGE SCALE GENOMIC DNA]</scope>
    <source>
        <strain evidence="1 2">JCM 16395</strain>
    </source>
</reference>
<proteinExistence type="predicted"/>
<sequence>MKQLDRYLVEHKSDLPEICEELLDEYGSDYEDEPRVYFYYNVSTNQVLPSLRHHEEQTVAIWHQATKTMEMLKGKGETVVI</sequence>
<accession>A0A2A5RI39</accession>
<evidence type="ECO:0000313" key="1">
    <source>
        <dbReference type="EMBL" id="PCR98795.1"/>
    </source>
</evidence>
<evidence type="ECO:0000313" key="2">
    <source>
        <dbReference type="Proteomes" id="UP000218181"/>
    </source>
</evidence>
<dbReference type="AlphaFoldDB" id="A0A2A5RI39"/>
<dbReference type="RefSeq" id="WP_054639997.1">
    <property type="nucleotide sequence ID" value="NZ_BBAL01000021.1"/>
</dbReference>
<dbReference type="STRING" id="1291764.GCA_001311235_03096"/>